<evidence type="ECO:0000313" key="5">
    <source>
        <dbReference type="EMBL" id="RAK18915.1"/>
    </source>
</evidence>
<dbReference type="Gene3D" id="3.30.70.360">
    <property type="match status" value="1"/>
</dbReference>
<dbReference type="GO" id="GO:0046872">
    <property type="term" value="F:metal ion binding"/>
    <property type="evidence" value="ECO:0007669"/>
    <property type="project" value="UniProtKB-KW"/>
</dbReference>
<evidence type="ECO:0000256" key="1">
    <source>
        <dbReference type="ARBA" id="ARBA00006153"/>
    </source>
</evidence>
<gene>
    <name evidence="5" type="ORF">B0I26_10890</name>
</gene>
<sequence length="400" mass="44401">MKQLWKRLEKLFPEMVDLRRYFHQYPELSFQEEQTPKKIAEYLKNMGIEVKTGVGGRGVVGIIYGEKRGKTVALRADFDALPIQDEKTVEYRSKIPGVMHACGHDAHTATLLAVAKVLQEHRHLLKGKVVLIHQFAEEVAPGGAIAMIEDGCLDDVDVIFGTHLWSTLPIGTVGYRKGAIMAAADKFTVTIHGKGGHGAAPHETIDSIVIGTTYVQWLQHIVSRRLNPLTPAVVTVGSFHAGGAFNVIADQASIVGTVRTFDSSTQDFIIHEMENYLKALCQSVGASYRFDYEKGYPVVYNHEKETEFLVQCAKQVVGEENVLEMEPVMGGEDFAYYLQKVPGVFFFTGAGNPEVGAHYPHHHPKFDIDERAMLYAAKILISATVSYLNHHFDMESLASV</sequence>
<dbReference type="SUPFAM" id="SSF53187">
    <property type="entry name" value="Zn-dependent exopeptidases"/>
    <property type="match status" value="1"/>
</dbReference>
<dbReference type="InterPro" id="IPR011650">
    <property type="entry name" value="Peptidase_M20_dimer"/>
</dbReference>
<keyword evidence="3" id="KW-0464">Manganese</keyword>
<dbReference type="PIRSF" id="PIRSF005962">
    <property type="entry name" value="Pept_M20D_amidohydro"/>
    <property type="match status" value="1"/>
</dbReference>
<evidence type="ECO:0000256" key="2">
    <source>
        <dbReference type="ARBA" id="ARBA00022801"/>
    </source>
</evidence>
<dbReference type="EMBL" id="QLMH01000008">
    <property type="protein sequence ID" value="RAK18915.1"/>
    <property type="molecule type" value="Genomic_DNA"/>
</dbReference>
<dbReference type="AlphaFoldDB" id="A0A327YGG4"/>
<dbReference type="InterPro" id="IPR002933">
    <property type="entry name" value="Peptidase_M20"/>
</dbReference>
<organism evidence="5 6">
    <name type="scientific">Paranoxybacillus vitaminiphilus</name>
    <dbReference type="NCBI Taxonomy" id="581036"/>
    <lineage>
        <taxon>Bacteria</taxon>
        <taxon>Bacillati</taxon>
        <taxon>Bacillota</taxon>
        <taxon>Bacilli</taxon>
        <taxon>Bacillales</taxon>
        <taxon>Anoxybacillaceae</taxon>
        <taxon>Paranoxybacillus</taxon>
    </lineage>
</organism>
<accession>A0A327YGG4</accession>
<evidence type="ECO:0000256" key="3">
    <source>
        <dbReference type="PIRSR" id="PIRSR005962-1"/>
    </source>
</evidence>
<dbReference type="Pfam" id="PF01546">
    <property type="entry name" value="Peptidase_M20"/>
    <property type="match status" value="1"/>
</dbReference>
<dbReference type="FunFam" id="3.30.70.360:FF:000014">
    <property type="entry name" value="N-acyl-L-amino acid amidohydrolase"/>
    <property type="match status" value="1"/>
</dbReference>
<dbReference type="GO" id="GO:0016787">
    <property type="term" value="F:hydrolase activity"/>
    <property type="evidence" value="ECO:0007669"/>
    <property type="project" value="UniProtKB-KW"/>
</dbReference>
<dbReference type="Pfam" id="PF07687">
    <property type="entry name" value="M20_dimer"/>
    <property type="match status" value="1"/>
</dbReference>
<keyword evidence="2 5" id="KW-0378">Hydrolase</keyword>
<evidence type="ECO:0000313" key="6">
    <source>
        <dbReference type="Proteomes" id="UP000248555"/>
    </source>
</evidence>
<keyword evidence="6" id="KW-1185">Reference proteome</keyword>
<dbReference type="OrthoDB" id="9776731at2"/>
<dbReference type="Gene3D" id="3.40.630.10">
    <property type="entry name" value="Zn peptidases"/>
    <property type="match status" value="1"/>
</dbReference>
<comment type="similarity">
    <text evidence="1">Belongs to the peptidase M20 family.</text>
</comment>
<dbReference type="RefSeq" id="WP_111645446.1">
    <property type="nucleotide sequence ID" value="NZ_QLMH01000008.1"/>
</dbReference>
<dbReference type="CDD" id="cd08021">
    <property type="entry name" value="M20_Acy1_YhaA-like"/>
    <property type="match status" value="1"/>
</dbReference>
<feature type="domain" description="Peptidase M20 dimerisation" evidence="4">
    <location>
        <begin position="186"/>
        <end position="280"/>
    </location>
</feature>
<dbReference type="Proteomes" id="UP000248555">
    <property type="component" value="Unassembled WGS sequence"/>
</dbReference>
<feature type="binding site" evidence="3">
    <location>
        <position position="138"/>
    </location>
    <ligand>
        <name>Mn(2+)</name>
        <dbReference type="ChEBI" id="CHEBI:29035"/>
        <label>2</label>
    </ligand>
</feature>
<feature type="binding site" evidence="3">
    <location>
        <position position="104"/>
    </location>
    <ligand>
        <name>Mn(2+)</name>
        <dbReference type="ChEBI" id="CHEBI:29035"/>
        <label>2</label>
    </ligand>
</feature>
<name>A0A327YGG4_9BACL</name>
<feature type="binding site" evidence="3">
    <location>
        <position position="102"/>
    </location>
    <ligand>
        <name>Mn(2+)</name>
        <dbReference type="ChEBI" id="CHEBI:29035"/>
        <label>2</label>
    </ligand>
</feature>
<reference evidence="5 6" key="1">
    <citation type="submission" date="2018-06" db="EMBL/GenBank/DDBJ databases">
        <title>Genomic Encyclopedia of Type Strains, Phase III (KMG-III): the genomes of soil and plant-associated and newly described type strains.</title>
        <authorList>
            <person name="Whitman W."/>
        </authorList>
    </citation>
    <scope>NUCLEOTIDE SEQUENCE [LARGE SCALE GENOMIC DNA]</scope>
    <source>
        <strain evidence="5 6">CGMCC 1.8979</strain>
    </source>
</reference>
<evidence type="ECO:0000259" key="4">
    <source>
        <dbReference type="Pfam" id="PF07687"/>
    </source>
</evidence>
<dbReference type="SUPFAM" id="SSF55031">
    <property type="entry name" value="Bacterial exopeptidase dimerisation domain"/>
    <property type="match status" value="1"/>
</dbReference>
<comment type="caution">
    <text evidence="5">The sequence shown here is derived from an EMBL/GenBank/DDBJ whole genome shotgun (WGS) entry which is preliminary data.</text>
</comment>
<dbReference type="PANTHER" id="PTHR11014:SF63">
    <property type="entry name" value="METALLOPEPTIDASE, PUTATIVE (AFU_ORTHOLOGUE AFUA_6G09600)-RELATED"/>
    <property type="match status" value="1"/>
</dbReference>
<proteinExistence type="inferred from homology"/>
<dbReference type="InterPro" id="IPR017439">
    <property type="entry name" value="Amidohydrolase"/>
</dbReference>
<protein>
    <submittedName>
        <fullName evidence="5">Amidohydrolase</fullName>
    </submittedName>
</protein>
<comment type="cofactor">
    <cofactor evidence="3">
        <name>Mn(2+)</name>
        <dbReference type="ChEBI" id="CHEBI:29035"/>
    </cofactor>
    <text evidence="3">The Mn(2+) ion enhances activity.</text>
</comment>
<keyword evidence="3" id="KW-0479">Metal-binding</keyword>
<dbReference type="InterPro" id="IPR036264">
    <property type="entry name" value="Bact_exopeptidase_dim_dom"/>
</dbReference>
<feature type="binding site" evidence="3">
    <location>
        <position position="362"/>
    </location>
    <ligand>
        <name>Mn(2+)</name>
        <dbReference type="ChEBI" id="CHEBI:29035"/>
        <label>2</label>
    </ligand>
</feature>
<dbReference type="PANTHER" id="PTHR11014">
    <property type="entry name" value="PEPTIDASE M20 FAMILY MEMBER"/>
    <property type="match status" value="1"/>
</dbReference>
<dbReference type="NCBIfam" id="TIGR01891">
    <property type="entry name" value="amidohydrolases"/>
    <property type="match status" value="1"/>
</dbReference>
<feature type="binding site" evidence="3">
    <location>
        <position position="163"/>
    </location>
    <ligand>
        <name>Mn(2+)</name>
        <dbReference type="ChEBI" id="CHEBI:29035"/>
        <label>2</label>
    </ligand>
</feature>